<feature type="compositionally biased region" description="Polar residues" evidence="1">
    <location>
        <begin position="62"/>
        <end position="75"/>
    </location>
</feature>
<dbReference type="PANTHER" id="PTHR38488">
    <property type="entry name" value="OXIDOREDUCTASE 9.5 KDA SUBUNIT, PUTATIVE (AFU_ORTHOLOGUE AFUA_5G08980)-RELATED"/>
    <property type="match status" value="1"/>
</dbReference>
<keyword evidence="3" id="KW-1185">Reference proteome</keyword>
<comment type="caution">
    <text evidence="2">The sequence shown here is derived from an EMBL/GenBank/DDBJ whole genome shotgun (WGS) entry which is preliminary data.</text>
</comment>
<reference evidence="2 3" key="1">
    <citation type="submission" date="2024-04" db="EMBL/GenBank/DDBJ databases">
        <title>Phyllosticta paracitricarpa is synonymous to the EU quarantine fungus P. citricarpa based on phylogenomic analyses.</title>
        <authorList>
            <consortium name="Lawrence Berkeley National Laboratory"/>
            <person name="Van ingen-buijs V.A."/>
            <person name="Van westerhoven A.C."/>
            <person name="Haridas S."/>
            <person name="Skiadas P."/>
            <person name="Martin F."/>
            <person name="Groenewald J.Z."/>
            <person name="Crous P.W."/>
            <person name="Seidl M.F."/>
        </authorList>
    </citation>
    <scope>NUCLEOTIDE SEQUENCE [LARGE SCALE GENOMIC DNA]</scope>
    <source>
        <strain evidence="2 3">CPC 17464</strain>
    </source>
</reference>
<dbReference type="GeneID" id="92033143"/>
<dbReference type="Proteomes" id="UP001360953">
    <property type="component" value="Unassembled WGS sequence"/>
</dbReference>
<evidence type="ECO:0000313" key="2">
    <source>
        <dbReference type="EMBL" id="KAK7537084.1"/>
    </source>
</evidence>
<accession>A0ABR1LPI3</accession>
<dbReference type="InterPro" id="IPR039961">
    <property type="entry name" value="Nuo9.5"/>
</dbReference>
<dbReference type="PANTHER" id="PTHR38488:SF1">
    <property type="entry name" value="OXIDOREDUCTASE 9.5 KDA SUBUNIT, PUTATIVE (AFU_ORTHOLOGUE AFUA_5G08980)-RELATED"/>
    <property type="match status" value="1"/>
</dbReference>
<dbReference type="RefSeq" id="XP_066655235.1">
    <property type="nucleotide sequence ID" value="XM_066800237.1"/>
</dbReference>
<dbReference type="EMBL" id="JBBPEH010000006">
    <property type="protein sequence ID" value="KAK7537084.1"/>
    <property type="molecule type" value="Genomic_DNA"/>
</dbReference>
<evidence type="ECO:0000256" key="1">
    <source>
        <dbReference type="SAM" id="MobiDB-lite"/>
    </source>
</evidence>
<gene>
    <name evidence="2" type="ORF">J3D65DRAFT_624343</name>
</gene>
<organism evidence="2 3">
    <name type="scientific">Phyllosticta citribraziliensis</name>
    <dbReference type="NCBI Taxonomy" id="989973"/>
    <lineage>
        <taxon>Eukaryota</taxon>
        <taxon>Fungi</taxon>
        <taxon>Dikarya</taxon>
        <taxon>Ascomycota</taxon>
        <taxon>Pezizomycotina</taxon>
        <taxon>Dothideomycetes</taxon>
        <taxon>Dothideomycetes incertae sedis</taxon>
        <taxon>Botryosphaeriales</taxon>
        <taxon>Phyllostictaceae</taxon>
        <taxon>Phyllosticta</taxon>
    </lineage>
</organism>
<protein>
    <submittedName>
        <fullName evidence="2">NADH-ubiquinone oxidoreductase 9.5 kDa subunit</fullName>
    </submittedName>
</protein>
<feature type="non-terminal residue" evidence="2">
    <location>
        <position position="105"/>
    </location>
</feature>
<feature type="region of interest" description="Disordered" evidence="1">
    <location>
        <begin position="49"/>
        <end position="105"/>
    </location>
</feature>
<feature type="compositionally biased region" description="Basic and acidic residues" evidence="1">
    <location>
        <begin position="80"/>
        <end position="95"/>
    </location>
</feature>
<proteinExistence type="predicted"/>
<evidence type="ECO:0000313" key="3">
    <source>
        <dbReference type="Proteomes" id="UP001360953"/>
    </source>
</evidence>
<name>A0ABR1LPI3_9PEZI</name>
<sequence length="105" mass="11828">MSKPYFWAEPVRYMRWAFHEKPAITWSLVLGGTAPIIPIAAPPIRRFFGDEPGRPMIPHNYPSESSTTGAPSSIPNRRRAGGDDTELRICGRDDQSSEEQVQRCN</sequence>